<evidence type="ECO:0000313" key="16">
    <source>
        <dbReference type="Proteomes" id="UP000070467"/>
    </source>
</evidence>
<dbReference type="InterPro" id="IPR050219">
    <property type="entry name" value="DnaG_primase"/>
</dbReference>
<dbReference type="SUPFAM" id="SSF57783">
    <property type="entry name" value="Zinc beta-ribbon"/>
    <property type="match status" value="1"/>
</dbReference>
<dbReference type="Proteomes" id="UP000070467">
    <property type="component" value="Unassembled WGS sequence"/>
</dbReference>
<evidence type="ECO:0000256" key="2">
    <source>
        <dbReference type="ARBA" id="ARBA00022515"/>
    </source>
</evidence>
<evidence type="ECO:0000256" key="13">
    <source>
        <dbReference type="PIRNR" id="PIRNR002811"/>
    </source>
</evidence>
<dbReference type="InterPro" id="IPR006295">
    <property type="entry name" value="DNA_primase_DnaG"/>
</dbReference>
<name>A0ABR5TPM2_9BACL</name>
<comment type="function">
    <text evidence="12 13">RNA polymerase that catalyzes the synthesis of short RNA molecules used as primers for DNA polymerase during DNA replication.</text>
</comment>
<evidence type="ECO:0000256" key="8">
    <source>
        <dbReference type="ARBA" id="ARBA00022833"/>
    </source>
</evidence>
<dbReference type="EC" id="2.7.7.101" evidence="12"/>
<sequence length="595" mass="69851">MVKISQKDIDFILDTLDIVDLISEYIKLEKKGRNYLGLCPFHSERTPSFTVSREKKIFHCFGCNKGGNVFQFLSQIENITYAQAVSKLASRFGIKVEEKESFEYDITNKKDSMYYAYILLADYYNYILLNTAEASIALKYLLNRGLSLQTIKEFNIGYAPSNNDSAVSFLEKYNFNMSYAVAAGVIKESNKKYCDVFNDRIIFPIRDDSGKIVAFSGRTLSKEKDIAKYYNTHETEIFEKKNILFNLSNSRPYIRKKKEIMLSEGYMDVISSYQENVKNIVGLMGTNIDNSKIDKISQIADKFILALDNDSAGIEATIKIGDKLLLKSDNVYKLVFSGSKDIDEFVSEKRKKGIDFDFNDYIEKNIVHYIEYKIDYYKNSIKNLQEKIKCKDLLLKNISVIKDIALKDILLSQLSEKFLIDKKILLKDILLISNNNFQSEDKFLNNSDIFYYYDKGHFNKKICKLFKYFFVSRDNFLLVYRKLENFKFENNIFNMLLKNLVTYYNNYNIFYIHKFINIVEDDEIINLVEYIENNNFFINEEVDLLNIEEYVNFVKNEEIQSKNVENIKDNLKFAIVESDFKKQLELLNKLKKYKK</sequence>
<keyword evidence="7 12" id="KW-0863">Zinc-finger</keyword>
<dbReference type="SMART" id="SM00400">
    <property type="entry name" value="ZnF_CHCC"/>
    <property type="match status" value="1"/>
</dbReference>
<reference evidence="15 16" key="1">
    <citation type="submission" date="2016-01" db="EMBL/GenBank/DDBJ databases">
        <authorList>
            <person name="Mitreva M."/>
            <person name="Pepin K.H."/>
            <person name="Mihindukulasuriya K.A."/>
            <person name="Fulton R."/>
            <person name="Fronick C."/>
            <person name="O'Laughlin M."/>
            <person name="Miner T."/>
            <person name="Herter B."/>
            <person name="Rosa B.A."/>
            <person name="Cordes M."/>
            <person name="Tomlinson C."/>
            <person name="Wollam A."/>
            <person name="Palsikar V.B."/>
            <person name="Mardis E.R."/>
            <person name="Wilson R.K."/>
        </authorList>
    </citation>
    <scope>NUCLEOTIDE SEQUENCE [LARGE SCALE GENOMIC DNA]</scope>
    <source>
        <strain evidence="15 16">KA00071</strain>
    </source>
</reference>
<dbReference type="InterPro" id="IPR036977">
    <property type="entry name" value="DNA_primase_Znf_CHC2"/>
</dbReference>
<dbReference type="Pfam" id="PF13155">
    <property type="entry name" value="Toprim_2"/>
    <property type="match status" value="1"/>
</dbReference>
<dbReference type="Gene3D" id="3.40.1360.10">
    <property type="match status" value="1"/>
</dbReference>
<proteinExistence type="inferred from homology"/>
<keyword evidence="1 12" id="KW-0240">DNA-directed RNA polymerase</keyword>
<comment type="similarity">
    <text evidence="12 13">Belongs to the DnaG primase family.</text>
</comment>
<dbReference type="PIRSF" id="PIRSF002811">
    <property type="entry name" value="DnaG"/>
    <property type="match status" value="1"/>
</dbReference>
<dbReference type="CDD" id="cd03364">
    <property type="entry name" value="TOPRIM_DnaG_primases"/>
    <property type="match status" value="1"/>
</dbReference>
<protein>
    <recommendedName>
        <fullName evidence="12 13">DNA primase</fullName>
        <ecNumber evidence="12">2.7.7.101</ecNumber>
    </recommendedName>
</protein>
<comment type="domain">
    <text evidence="12">Contains an N-terminal zinc-binding domain, a central core domain that contains the primase activity, and a C-terminal DnaB-binding domain.</text>
</comment>
<keyword evidence="3 12" id="KW-0808">Transferase</keyword>
<dbReference type="SUPFAM" id="SSF56731">
    <property type="entry name" value="DNA primase core"/>
    <property type="match status" value="1"/>
</dbReference>
<feature type="zinc finger region" description="CHC2-type" evidence="12">
    <location>
        <begin position="39"/>
        <end position="63"/>
    </location>
</feature>
<dbReference type="PANTHER" id="PTHR30313">
    <property type="entry name" value="DNA PRIMASE"/>
    <property type="match status" value="1"/>
</dbReference>
<comment type="subunit">
    <text evidence="12">Monomer. Interacts with DnaB.</text>
</comment>
<evidence type="ECO:0000256" key="11">
    <source>
        <dbReference type="ARBA" id="ARBA00023163"/>
    </source>
</evidence>
<dbReference type="Pfam" id="PF08275">
    <property type="entry name" value="DNAG_N"/>
    <property type="match status" value="1"/>
</dbReference>
<keyword evidence="8 12" id="KW-0862">Zinc</keyword>
<dbReference type="InterPro" id="IPR037068">
    <property type="entry name" value="DNA_primase_core_N_sf"/>
</dbReference>
<dbReference type="InterPro" id="IPR034151">
    <property type="entry name" value="TOPRIM_DnaG_bac"/>
</dbReference>
<evidence type="ECO:0000256" key="10">
    <source>
        <dbReference type="ARBA" id="ARBA00023125"/>
    </source>
</evidence>
<keyword evidence="10 12" id="KW-0238">DNA-binding</keyword>
<evidence type="ECO:0000256" key="7">
    <source>
        <dbReference type="ARBA" id="ARBA00022771"/>
    </source>
</evidence>
<dbReference type="PANTHER" id="PTHR30313:SF2">
    <property type="entry name" value="DNA PRIMASE"/>
    <property type="match status" value="1"/>
</dbReference>
<accession>A0ABR5TPM2</accession>
<keyword evidence="4 12" id="KW-0548">Nucleotidyltransferase</keyword>
<evidence type="ECO:0000256" key="1">
    <source>
        <dbReference type="ARBA" id="ARBA00022478"/>
    </source>
</evidence>
<dbReference type="SMART" id="SM00493">
    <property type="entry name" value="TOPRIM"/>
    <property type="match status" value="1"/>
</dbReference>
<evidence type="ECO:0000256" key="12">
    <source>
        <dbReference type="HAMAP-Rule" id="MF_00974"/>
    </source>
</evidence>
<dbReference type="PROSITE" id="PS50880">
    <property type="entry name" value="TOPRIM"/>
    <property type="match status" value="1"/>
</dbReference>
<dbReference type="RefSeq" id="WP_066129022.1">
    <property type="nucleotide sequence ID" value="NZ_KQ959861.1"/>
</dbReference>
<comment type="catalytic activity">
    <reaction evidence="12">
        <text>ssDNA + n NTP = ssDNA/pppN(pN)n-1 hybrid + (n-1) diphosphate.</text>
        <dbReference type="EC" id="2.7.7.101"/>
    </reaction>
</comment>
<dbReference type="InterPro" id="IPR002694">
    <property type="entry name" value="Znf_CHC2"/>
</dbReference>
<dbReference type="InterPro" id="IPR016136">
    <property type="entry name" value="DNA_helicase_N/primase_C"/>
</dbReference>
<keyword evidence="6 12" id="KW-0479">Metal-binding</keyword>
<dbReference type="Gene3D" id="3.90.980.10">
    <property type="entry name" value="DNA primase, catalytic core, N-terminal domain"/>
    <property type="match status" value="1"/>
</dbReference>
<dbReference type="InterPro" id="IPR013264">
    <property type="entry name" value="DNAG_N"/>
</dbReference>
<keyword evidence="11 12" id="KW-0804">Transcription</keyword>
<feature type="domain" description="Toprim" evidence="14">
    <location>
        <begin position="258"/>
        <end position="339"/>
    </location>
</feature>
<gene>
    <name evidence="12" type="primary">dnaG</name>
    <name evidence="15" type="ORF">HMPREF1871_00286</name>
</gene>
<dbReference type="NCBIfam" id="TIGR01391">
    <property type="entry name" value="dnaG"/>
    <property type="match status" value="1"/>
</dbReference>
<evidence type="ECO:0000256" key="6">
    <source>
        <dbReference type="ARBA" id="ARBA00022723"/>
    </source>
</evidence>
<dbReference type="InterPro" id="IPR030846">
    <property type="entry name" value="DnaG_bac"/>
</dbReference>
<dbReference type="InterPro" id="IPR006171">
    <property type="entry name" value="TOPRIM_dom"/>
</dbReference>
<dbReference type="HAMAP" id="MF_00974">
    <property type="entry name" value="DNA_primase_DnaG"/>
    <property type="match status" value="1"/>
</dbReference>
<evidence type="ECO:0000256" key="4">
    <source>
        <dbReference type="ARBA" id="ARBA00022695"/>
    </source>
</evidence>
<comment type="cofactor">
    <cofactor evidence="12 13">
        <name>Zn(2+)</name>
        <dbReference type="ChEBI" id="CHEBI:29105"/>
    </cofactor>
    <text evidence="12 13">Binds 1 zinc ion per monomer.</text>
</comment>
<dbReference type="Gene3D" id="3.90.580.10">
    <property type="entry name" value="Zinc finger, CHC2-type domain"/>
    <property type="match status" value="1"/>
</dbReference>
<evidence type="ECO:0000256" key="5">
    <source>
        <dbReference type="ARBA" id="ARBA00022705"/>
    </source>
</evidence>
<keyword evidence="9" id="KW-0460">Magnesium</keyword>
<evidence type="ECO:0000256" key="9">
    <source>
        <dbReference type="ARBA" id="ARBA00022842"/>
    </source>
</evidence>
<keyword evidence="2 12" id="KW-0639">Primosome</keyword>
<evidence type="ECO:0000256" key="3">
    <source>
        <dbReference type="ARBA" id="ARBA00022679"/>
    </source>
</evidence>
<comment type="caution">
    <text evidence="15">The sequence shown here is derived from an EMBL/GenBank/DDBJ whole genome shotgun (WGS) entry which is preliminary data.</text>
</comment>
<evidence type="ECO:0000259" key="14">
    <source>
        <dbReference type="PROSITE" id="PS50880"/>
    </source>
</evidence>
<evidence type="ECO:0000313" key="15">
    <source>
        <dbReference type="EMBL" id="KXB58522.1"/>
    </source>
</evidence>
<keyword evidence="5 12" id="KW-0235">DNA replication</keyword>
<keyword evidence="16" id="KW-1185">Reference proteome</keyword>
<dbReference type="Gene3D" id="1.10.860.10">
    <property type="entry name" value="DNAb Helicase, Chain A"/>
    <property type="match status" value="1"/>
</dbReference>
<dbReference type="Pfam" id="PF01807">
    <property type="entry name" value="Zn_ribbon_DnaG"/>
    <property type="match status" value="1"/>
</dbReference>
<dbReference type="EMBL" id="LSDB01000008">
    <property type="protein sequence ID" value="KXB58522.1"/>
    <property type="molecule type" value="Genomic_DNA"/>
</dbReference>
<organism evidence="15 16">
    <name type="scientific">Gemelliphila asaccharolytica</name>
    <dbReference type="NCBI Taxonomy" id="502393"/>
    <lineage>
        <taxon>Bacteria</taxon>
        <taxon>Bacillati</taxon>
        <taxon>Bacillota</taxon>
        <taxon>Bacilli</taxon>
        <taxon>Bacillales</taxon>
        <taxon>Gemellaceae</taxon>
        <taxon>Gemelliphila</taxon>
    </lineage>
</organism>